<name>A0A2K9MGY4_9RHOB</name>
<evidence type="ECO:0000259" key="5">
    <source>
        <dbReference type="PROSITE" id="PS50902"/>
    </source>
</evidence>
<protein>
    <submittedName>
        <fullName evidence="6">NAD(P)H:quinone oxidoreductase, type IV</fullName>
    </submittedName>
</protein>
<dbReference type="RefSeq" id="WP_101500209.1">
    <property type="nucleotide sequence ID" value="NZ_CP025583.1"/>
</dbReference>
<dbReference type="InterPro" id="IPR029039">
    <property type="entry name" value="Flavoprotein-like_sf"/>
</dbReference>
<evidence type="ECO:0000256" key="2">
    <source>
        <dbReference type="ARBA" id="ARBA00022630"/>
    </source>
</evidence>
<dbReference type="AlphaFoldDB" id="A0A2K9MGY4"/>
<organism evidence="6 7">
    <name type="scientific">Paracoccus jeotgali</name>
    <dbReference type="NCBI Taxonomy" id="2065379"/>
    <lineage>
        <taxon>Bacteria</taxon>
        <taxon>Pseudomonadati</taxon>
        <taxon>Pseudomonadota</taxon>
        <taxon>Alphaproteobacteria</taxon>
        <taxon>Rhodobacterales</taxon>
        <taxon>Paracoccaceae</taxon>
        <taxon>Paracoccus</taxon>
    </lineage>
</organism>
<feature type="domain" description="Flavodoxin-like" evidence="5">
    <location>
        <begin position="5"/>
        <end position="196"/>
    </location>
</feature>
<dbReference type="PANTHER" id="PTHR30546:SF23">
    <property type="entry name" value="FLAVOPROTEIN-LIKE PROTEIN YCP4-RELATED"/>
    <property type="match status" value="1"/>
</dbReference>
<dbReference type="NCBIfam" id="NF002999">
    <property type="entry name" value="PRK03767.1"/>
    <property type="match status" value="1"/>
</dbReference>
<dbReference type="InterPro" id="IPR008254">
    <property type="entry name" value="Flavodoxin/NO_synth"/>
</dbReference>
<dbReference type="Proteomes" id="UP000234882">
    <property type="component" value="Chromosome"/>
</dbReference>
<evidence type="ECO:0000256" key="1">
    <source>
        <dbReference type="ARBA" id="ARBA00006961"/>
    </source>
</evidence>
<dbReference type="PANTHER" id="PTHR30546">
    <property type="entry name" value="FLAVODOXIN-RELATED PROTEIN WRBA-RELATED"/>
    <property type="match status" value="1"/>
</dbReference>
<reference evidence="7" key="1">
    <citation type="submission" date="2017-12" db="EMBL/GenBank/DDBJ databases">
        <title>Genomic analysis of Paracoccus sp. CBA4604.</title>
        <authorList>
            <person name="Roh S.W."/>
            <person name="Kim J.Y."/>
            <person name="Kim J.S."/>
        </authorList>
    </citation>
    <scope>NUCLEOTIDE SEQUENCE [LARGE SCALE GENOMIC DNA]</scope>
    <source>
        <strain evidence="7">CBA4604</strain>
    </source>
</reference>
<keyword evidence="4" id="KW-0560">Oxidoreductase</keyword>
<evidence type="ECO:0000256" key="3">
    <source>
        <dbReference type="ARBA" id="ARBA00022643"/>
    </source>
</evidence>
<dbReference type="OrthoDB" id="9801479at2"/>
<dbReference type="NCBIfam" id="TIGR01755">
    <property type="entry name" value="flav_wrbA"/>
    <property type="match status" value="1"/>
</dbReference>
<dbReference type="Pfam" id="PF03358">
    <property type="entry name" value="FMN_red"/>
    <property type="match status" value="1"/>
</dbReference>
<dbReference type="InterPro" id="IPR005025">
    <property type="entry name" value="FMN_Rdtase-like_dom"/>
</dbReference>
<evidence type="ECO:0000313" key="6">
    <source>
        <dbReference type="EMBL" id="AUM74864.1"/>
    </source>
</evidence>
<dbReference type="SUPFAM" id="SSF52218">
    <property type="entry name" value="Flavoproteins"/>
    <property type="match status" value="1"/>
</dbReference>
<gene>
    <name evidence="6" type="ORF">CYR75_11765</name>
</gene>
<sequence length="196" mass="20779">MTVKLAIIYYSTYGTNHQMASIAAEAAKATGAEVRLLKAPETAPQDVVAGVDAWAAQAEKTADIPTATPEDMEWANAYLISAPTRFGIMASQMRAFIDTLGGVWSKGGLANKPVSAMTSAQNTHGGQETTLVSFYTTVMHWGGFVVAPGYTDEAIFKAGGNAYGYSHTQGAEFTDEVKAAIGHQTRRLIEVAGKLN</sequence>
<dbReference type="PROSITE" id="PS50902">
    <property type="entry name" value="FLAVODOXIN_LIKE"/>
    <property type="match status" value="1"/>
</dbReference>
<dbReference type="InterPro" id="IPR010089">
    <property type="entry name" value="Flavoprotein_WrbA-like"/>
</dbReference>
<comment type="similarity">
    <text evidence="1">Belongs to the WrbA family.</text>
</comment>
<dbReference type="KEGG" id="paru:CYR75_11765"/>
<proteinExistence type="inferred from homology"/>
<dbReference type="FunFam" id="3.40.50.360:FF:000001">
    <property type="entry name" value="NAD(P)H dehydrogenase (Quinone) FQR1-like"/>
    <property type="match status" value="1"/>
</dbReference>
<dbReference type="GO" id="GO:0016020">
    <property type="term" value="C:membrane"/>
    <property type="evidence" value="ECO:0007669"/>
    <property type="project" value="TreeGrafter"/>
</dbReference>
<dbReference type="GO" id="GO:0003955">
    <property type="term" value="F:NAD(P)H dehydrogenase (quinone) activity"/>
    <property type="evidence" value="ECO:0007669"/>
    <property type="project" value="InterPro"/>
</dbReference>
<dbReference type="Gene3D" id="3.40.50.360">
    <property type="match status" value="1"/>
</dbReference>
<dbReference type="EMBL" id="CP025583">
    <property type="protein sequence ID" value="AUM74864.1"/>
    <property type="molecule type" value="Genomic_DNA"/>
</dbReference>
<dbReference type="GO" id="GO:0010181">
    <property type="term" value="F:FMN binding"/>
    <property type="evidence" value="ECO:0007669"/>
    <property type="project" value="InterPro"/>
</dbReference>
<keyword evidence="2" id="KW-0285">Flavoprotein</keyword>
<accession>A0A2K9MGY4</accession>
<keyword evidence="3" id="KW-0288">FMN</keyword>
<keyword evidence="7" id="KW-1185">Reference proteome</keyword>
<evidence type="ECO:0000313" key="7">
    <source>
        <dbReference type="Proteomes" id="UP000234882"/>
    </source>
</evidence>
<evidence type="ECO:0000256" key="4">
    <source>
        <dbReference type="ARBA" id="ARBA00023002"/>
    </source>
</evidence>